<proteinExistence type="predicted"/>
<protein>
    <submittedName>
        <fullName evidence="1">Uncharacterized protein</fullName>
    </submittedName>
</protein>
<accession>A0A2P2NNX0</accession>
<organism evidence="1">
    <name type="scientific">Rhizophora mucronata</name>
    <name type="common">Asiatic mangrove</name>
    <dbReference type="NCBI Taxonomy" id="61149"/>
    <lineage>
        <taxon>Eukaryota</taxon>
        <taxon>Viridiplantae</taxon>
        <taxon>Streptophyta</taxon>
        <taxon>Embryophyta</taxon>
        <taxon>Tracheophyta</taxon>
        <taxon>Spermatophyta</taxon>
        <taxon>Magnoliopsida</taxon>
        <taxon>eudicotyledons</taxon>
        <taxon>Gunneridae</taxon>
        <taxon>Pentapetalae</taxon>
        <taxon>rosids</taxon>
        <taxon>fabids</taxon>
        <taxon>Malpighiales</taxon>
        <taxon>Rhizophoraceae</taxon>
        <taxon>Rhizophora</taxon>
    </lineage>
</organism>
<reference evidence="1" key="1">
    <citation type="submission" date="2018-02" db="EMBL/GenBank/DDBJ databases">
        <title>Rhizophora mucronata_Transcriptome.</title>
        <authorList>
            <person name="Meera S.P."/>
            <person name="Sreeshan A."/>
            <person name="Augustine A."/>
        </authorList>
    </citation>
    <scope>NUCLEOTIDE SEQUENCE</scope>
    <source>
        <tissue evidence="1">Leaf</tissue>
    </source>
</reference>
<dbReference type="EMBL" id="GGEC01063610">
    <property type="protein sequence ID" value="MBX44094.1"/>
    <property type="molecule type" value="Transcribed_RNA"/>
</dbReference>
<dbReference type="AlphaFoldDB" id="A0A2P2NNX0"/>
<name>A0A2P2NNX0_RHIMU</name>
<evidence type="ECO:0000313" key="1">
    <source>
        <dbReference type="EMBL" id="MBX44094.1"/>
    </source>
</evidence>
<sequence>MSIIPLYVIHSLHRPHIFQAMVQKNKSKMCYF</sequence>